<accession>A0A9Q4XLV6</accession>
<evidence type="ECO:0000313" key="1">
    <source>
        <dbReference type="EMBL" id="NCH86769.1"/>
    </source>
</evidence>
<sequence>MQQVNSISLIKVQEATEISQARSEVLINGNITGIIVPGEILEAYVQVNEQLYVLFLTDDVIFEESLTIALIDFREGIKEIVYVGNEYTTGSFEALSITADKINFRFIGDYLWTVTVSDTPRLRVPFVSDPRGVKRDTTFRKYMDISTHIVST</sequence>
<proteinExistence type="predicted"/>
<name>A0A9Q4XLV6_9ENTR</name>
<evidence type="ECO:0000313" key="2">
    <source>
        <dbReference type="Proteomes" id="UP000778262"/>
    </source>
</evidence>
<gene>
    <name evidence="1" type="ORF">EHJ13_04765</name>
</gene>
<dbReference type="Proteomes" id="UP000778262">
    <property type="component" value="Unassembled WGS sequence"/>
</dbReference>
<reference evidence="1" key="1">
    <citation type="submission" date="2018-11" db="EMBL/GenBank/DDBJ databases">
        <title>Genomics analysis of Putative Virulence Factors on Adhesion and Cytotoxicity for Cronobacter spp.</title>
        <authorList>
            <person name="Cui J."/>
        </authorList>
    </citation>
    <scope>NUCLEOTIDE SEQUENCE</scope>
    <source>
        <strain evidence="1">SD69</strain>
    </source>
</reference>
<comment type="caution">
    <text evidence="1">The sequence shown here is derived from an EMBL/GenBank/DDBJ whole genome shotgun (WGS) entry which is preliminary data.</text>
</comment>
<organism evidence="1 2">
    <name type="scientific">Cronobacter dublinensis</name>
    <dbReference type="NCBI Taxonomy" id="413497"/>
    <lineage>
        <taxon>Bacteria</taxon>
        <taxon>Pseudomonadati</taxon>
        <taxon>Pseudomonadota</taxon>
        <taxon>Gammaproteobacteria</taxon>
        <taxon>Enterobacterales</taxon>
        <taxon>Enterobacteriaceae</taxon>
        <taxon>Cronobacter</taxon>
    </lineage>
</organism>
<dbReference type="RefSeq" id="WP_161590466.1">
    <property type="nucleotide sequence ID" value="NZ_RPBY01000001.1"/>
</dbReference>
<dbReference type="EMBL" id="RPBY01000001">
    <property type="protein sequence ID" value="NCH86769.1"/>
    <property type="molecule type" value="Genomic_DNA"/>
</dbReference>
<protein>
    <submittedName>
        <fullName evidence="1">Uncharacterized protein</fullName>
    </submittedName>
</protein>
<dbReference type="AlphaFoldDB" id="A0A9Q4XLV6"/>